<evidence type="ECO:0000256" key="3">
    <source>
        <dbReference type="ARBA" id="ARBA00022946"/>
    </source>
</evidence>
<evidence type="ECO:0000256" key="1">
    <source>
        <dbReference type="ARBA" id="ARBA00004173"/>
    </source>
</evidence>
<dbReference type="Proteomes" id="UP000838878">
    <property type="component" value="Chromosome 4"/>
</dbReference>
<dbReference type="GO" id="GO:0005762">
    <property type="term" value="C:mitochondrial large ribosomal subunit"/>
    <property type="evidence" value="ECO:0007669"/>
    <property type="project" value="TreeGrafter"/>
</dbReference>
<gene>
    <name evidence="8" type="ORF">BINO364_LOCUS10344</name>
</gene>
<dbReference type="OrthoDB" id="1107506at2759"/>
<dbReference type="PANTHER" id="PTHR13450:SF4">
    <property type="entry name" value="LARGE RIBOSOMAL SUBUNIT PROTEIN ML42"/>
    <property type="match status" value="1"/>
</dbReference>
<proteinExistence type="inferred from homology"/>
<dbReference type="EMBL" id="OV170224">
    <property type="protein sequence ID" value="CAH0724663.1"/>
    <property type="molecule type" value="Genomic_DNA"/>
</dbReference>
<evidence type="ECO:0000256" key="5">
    <source>
        <dbReference type="ARBA" id="ARBA00023128"/>
    </source>
</evidence>
<sequence length="114" mass="13598">MSYLLRTFSKKQKRILVRCYNKIVITDDGSTIVALHQEQEFPYEFSKPLPEATQKDEGILRMSDYNEVKRVFKDMKPEMARQQLASITLTTTHRWFPRARDKKAKENQMNRPFL</sequence>
<evidence type="ECO:0000256" key="2">
    <source>
        <dbReference type="ARBA" id="ARBA00005556"/>
    </source>
</evidence>
<dbReference type="AlphaFoldDB" id="A0A8J9VL13"/>
<dbReference type="Pfam" id="PF10210">
    <property type="entry name" value="MRP-S32"/>
    <property type="match status" value="1"/>
</dbReference>
<accession>A0A8J9VL13</accession>
<comment type="subcellular location">
    <subcellularLocation>
        <location evidence="1">Mitochondrion</location>
    </subcellularLocation>
</comment>
<evidence type="ECO:0000256" key="6">
    <source>
        <dbReference type="ARBA" id="ARBA00023274"/>
    </source>
</evidence>
<protein>
    <recommendedName>
        <fullName evidence="7">Large ribosomal subunit protein mL42</fullName>
    </recommendedName>
</protein>
<keyword evidence="5" id="KW-0496">Mitochondrion</keyword>
<organism evidence="8 9">
    <name type="scientific">Brenthis ino</name>
    <name type="common">lesser marbled fritillary</name>
    <dbReference type="NCBI Taxonomy" id="405034"/>
    <lineage>
        <taxon>Eukaryota</taxon>
        <taxon>Metazoa</taxon>
        <taxon>Ecdysozoa</taxon>
        <taxon>Arthropoda</taxon>
        <taxon>Hexapoda</taxon>
        <taxon>Insecta</taxon>
        <taxon>Pterygota</taxon>
        <taxon>Neoptera</taxon>
        <taxon>Endopterygota</taxon>
        <taxon>Lepidoptera</taxon>
        <taxon>Glossata</taxon>
        <taxon>Ditrysia</taxon>
        <taxon>Papilionoidea</taxon>
        <taxon>Nymphalidae</taxon>
        <taxon>Heliconiinae</taxon>
        <taxon>Argynnini</taxon>
        <taxon>Brenthis</taxon>
    </lineage>
</organism>
<comment type="similarity">
    <text evidence="2">Belongs to the mitochondrion-specific ribosomal protein mL42 family.</text>
</comment>
<keyword evidence="4" id="KW-0689">Ribosomal protein</keyword>
<dbReference type="PANTHER" id="PTHR13450">
    <property type="entry name" value="MITOCHONDRIAL 39S RIBOSOMAL PROTEIN L42"/>
    <property type="match status" value="1"/>
</dbReference>
<evidence type="ECO:0000313" key="8">
    <source>
        <dbReference type="EMBL" id="CAH0724663.1"/>
    </source>
</evidence>
<dbReference type="InterPro" id="IPR019346">
    <property type="entry name" value="Ribosomal_mL42"/>
</dbReference>
<evidence type="ECO:0000256" key="4">
    <source>
        <dbReference type="ARBA" id="ARBA00022980"/>
    </source>
</evidence>
<keyword evidence="3" id="KW-0809">Transit peptide</keyword>
<feature type="non-terminal residue" evidence="8">
    <location>
        <position position="114"/>
    </location>
</feature>
<evidence type="ECO:0000256" key="7">
    <source>
        <dbReference type="ARBA" id="ARBA00035189"/>
    </source>
</evidence>
<name>A0A8J9VL13_9NEOP</name>
<reference evidence="8" key="1">
    <citation type="submission" date="2021-12" db="EMBL/GenBank/DDBJ databases">
        <authorList>
            <person name="Martin H S."/>
        </authorList>
    </citation>
    <scope>NUCLEOTIDE SEQUENCE</scope>
</reference>
<keyword evidence="9" id="KW-1185">Reference proteome</keyword>
<keyword evidence="6" id="KW-0687">Ribonucleoprotein</keyword>
<evidence type="ECO:0000313" key="9">
    <source>
        <dbReference type="Proteomes" id="UP000838878"/>
    </source>
</evidence>